<dbReference type="RefSeq" id="WP_067667618.1">
    <property type="nucleotide sequence ID" value="NZ_CBCSIK010000001.1"/>
</dbReference>
<dbReference type="PANTHER" id="PTHR34596">
    <property type="entry name" value="CHITOPORIN"/>
    <property type="match status" value="1"/>
</dbReference>
<name>A0A151Y3Q5_9GAMM</name>
<evidence type="ECO:0000313" key="6">
    <source>
        <dbReference type="Proteomes" id="UP000076276"/>
    </source>
</evidence>
<reference evidence="5 6" key="1">
    <citation type="submission" date="2016-03" db="EMBL/GenBank/DDBJ databases">
        <title>Acinetobacter genomospecies 28 strain ANC 4149.</title>
        <authorList>
            <person name="Radolfova-Krizova L."/>
            <person name="Nemec A."/>
        </authorList>
    </citation>
    <scope>NUCLEOTIDE SEQUENCE [LARGE SCALE GENOMIC DNA]</scope>
    <source>
        <strain evidence="5 6">ANC 4149</strain>
    </source>
</reference>
<comment type="similarity">
    <text evidence="1">Belongs to the outer membrane porin (Opr) (TC 1.B.25) family.</text>
</comment>
<feature type="signal peptide" evidence="4">
    <location>
        <begin position="1"/>
        <end position="27"/>
    </location>
</feature>
<dbReference type="Pfam" id="PF03573">
    <property type="entry name" value="OprD"/>
    <property type="match status" value="1"/>
</dbReference>
<dbReference type="InterPro" id="IPR023614">
    <property type="entry name" value="Porin_dom_sf"/>
</dbReference>
<comment type="caution">
    <text evidence="5">The sequence shown here is derived from an EMBL/GenBank/DDBJ whole genome shotgun (WGS) entry which is preliminary data.</text>
</comment>
<evidence type="ECO:0000313" key="5">
    <source>
        <dbReference type="EMBL" id="KYQ72674.1"/>
    </source>
</evidence>
<gene>
    <name evidence="5" type="ORF">AZH43_09345</name>
</gene>
<dbReference type="GO" id="GO:0016020">
    <property type="term" value="C:membrane"/>
    <property type="evidence" value="ECO:0007669"/>
    <property type="project" value="InterPro"/>
</dbReference>
<dbReference type="GO" id="GO:0015288">
    <property type="term" value="F:porin activity"/>
    <property type="evidence" value="ECO:0007669"/>
    <property type="project" value="TreeGrafter"/>
</dbReference>
<keyword evidence="3 4" id="KW-0732">Signal</keyword>
<dbReference type="STRING" id="1806892.AZH43_09345"/>
<sequence>MKKPVNKNLLVMGKLCLFITGINSAHADFIEDTTFNVLAKNYYFNRDFRKGEYNSAGQNAQLPVSERKGYREEWAQGFIANIESGWTDTPVQFGINAYSLVALKLDSDGYRTGTNNLEVDAQGKPKSTTAEFGGALRAKYHQTEVILGNQFPNNPIIGTNYSRLLPSMSTGLSIKDNSFDHLNLDFGYFSQMSPVDSTDRLNYFNTDYNNGIQGDYATYLGANYKLDKLETSLYISELDNVWMQYYLAAKYKYPINDQSNFSLQTNNYMNRDTGDATGGNINTGLASVTGSYKLSNHNFTLAYQQVLGDEPLDWIGFKNNGGIASIPNSVQFATFTEAKEKSAQIKYEIDFSPYGAIGLSLMTRYLYGWDMDNTGSDNAFYTKRHIYNQDIDNKHWERDIELRYRVQQGFAKDLDIRLRQATHRATEGYRYGNIDEFRLILEYPFSF</sequence>
<keyword evidence="6" id="KW-1185">Reference proteome</keyword>
<evidence type="ECO:0000256" key="3">
    <source>
        <dbReference type="ARBA" id="ARBA00022729"/>
    </source>
</evidence>
<organism evidence="5 6">
    <name type="scientific">Acinetobacter pragensis</name>
    <dbReference type="NCBI Taxonomy" id="1806892"/>
    <lineage>
        <taxon>Bacteria</taxon>
        <taxon>Pseudomonadati</taxon>
        <taxon>Pseudomonadota</taxon>
        <taxon>Gammaproteobacteria</taxon>
        <taxon>Moraxellales</taxon>
        <taxon>Moraxellaceae</taxon>
        <taxon>Acinetobacter</taxon>
    </lineage>
</organism>
<dbReference type="Proteomes" id="UP000076276">
    <property type="component" value="Unassembled WGS sequence"/>
</dbReference>
<evidence type="ECO:0000256" key="2">
    <source>
        <dbReference type="ARBA" id="ARBA00022448"/>
    </source>
</evidence>
<protein>
    <submittedName>
        <fullName evidence="5">Porin</fullName>
    </submittedName>
</protein>
<dbReference type="OrthoDB" id="6759120at2"/>
<dbReference type="Gene3D" id="2.40.160.10">
    <property type="entry name" value="Porin"/>
    <property type="match status" value="1"/>
</dbReference>
<dbReference type="AlphaFoldDB" id="A0A151Y3Q5"/>
<evidence type="ECO:0000256" key="4">
    <source>
        <dbReference type="SAM" id="SignalP"/>
    </source>
</evidence>
<proteinExistence type="inferred from homology"/>
<dbReference type="PANTHER" id="PTHR34596:SF2">
    <property type="entry name" value="CHITOPORIN"/>
    <property type="match status" value="1"/>
</dbReference>
<accession>A0A151Y3Q5</accession>
<dbReference type="EMBL" id="LUAW01000014">
    <property type="protein sequence ID" value="KYQ72674.1"/>
    <property type="molecule type" value="Genomic_DNA"/>
</dbReference>
<evidence type="ECO:0000256" key="1">
    <source>
        <dbReference type="ARBA" id="ARBA00009075"/>
    </source>
</evidence>
<keyword evidence="2" id="KW-0813">Transport</keyword>
<feature type="chain" id="PRO_5007592232" evidence="4">
    <location>
        <begin position="28"/>
        <end position="447"/>
    </location>
</feature>
<dbReference type="InterPro" id="IPR005318">
    <property type="entry name" value="OM_porin_bac"/>
</dbReference>